<evidence type="ECO:0000313" key="2">
    <source>
        <dbReference type="Proteomes" id="UP000801428"/>
    </source>
</evidence>
<organism evidence="1 2">
    <name type="scientific">Curvularia kusanoi</name>
    <name type="common">Cochliobolus kusanoi</name>
    <dbReference type="NCBI Taxonomy" id="90978"/>
    <lineage>
        <taxon>Eukaryota</taxon>
        <taxon>Fungi</taxon>
        <taxon>Dikarya</taxon>
        <taxon>Ascomycota</taxon>
        <taxon>Pezizomycotina</taxon>
        <taxon>Dothideomycetes</taxon>
        <taxon>Pleosporomycetidae</taxon>
        <taxon>Pleosporales</taxon>
        <taxon>Pleosporineae</taxon>
        <taxon>Pleosporaceae</taxon>
        <taxon>Curvularia</taxon>
    </lineage>
</organism>
<protein>
    <submittedName>
        <fullName evidence="1">Uncharacterized protein</fullName>
    </submittedName>
</protein>
<evidence type="ECO:0000313" key="1">
    <source>
        <dbReference type="EMBL" id="KAF3009456.1"/>
    </source>
</evidence>
<dbReference type="EMBL" id="SWKU01000002">
    <property type="protein sequence ID" value="KAF3009456.1"/>
    <property type="molecule type" value="Genomic_DNA"/>
</dbReference>
<proteinExistence type="predicted"/>
<reference evidence="1" key="1">
    <citation type="submission" date="2019-04" db="EMBL/GenBank/DDBJ databases">
        <title>Sequencing of skin fungus with MAO and IRED activity.</title>
        <authorList>
            <person name="Marsaioli A.J."/>
            <person name="Bonatto J.M.C."/>
            <person name="Reis Junior O."/>
        </authorList>
    </citation>
    <scope>NUCLEOTIDE SEQUENCE</scope>
    <source>
        <strain evidence="1">30M1</strain>
    </source>
</reference>
<dbReference type="AlphaFoldDB" id="A0A9P4WE57"/>
<comment type="caution">
    <text evidence="1">The sequence shown here is derived from an EMBL/GenBank/DDBJ whole genome shotgun (WGS) entry which is preliminary data.</text>
</comment>
<accession>A0A9P4WE57</accession>
<name>A0A9P4WE57_CURKU</name>
<sequence>MVAAMEREGVITYKDGWTPYMRNIARRWCQKSLKPTAKPPSDILSELQDIGFNEEAAVVYCWGDTKLDFDTLGRVVRSQDSLTADRSQVQLRCRTQINLARFLIDGLALPSYALVPVHRIWYPAKGVDEEHWHQAWWDTNALRHIFKQVRKDTRGLYEEHFRKNVTE</sequence>
<gene>
    <name evidence="1" type="ORF">E8E13_001891</name>
</gene>
<dbReference type="Proteomes" id="UP000801428">
    <property type="component" value="Unassembled WGS sequence"/>
</dbReference>
<keyword evidence="2" id="KW-1185">Reference proteome</keyword>